<dbReference type="AlphaFoldDB" id="A0A1J0KSS2"/>
<comment type="similarity">
    <text evidence="2 5">Belongs to the DegT/DnrJ/EryC1 family.</text>
</comment>
<evidence type="ECO:0000313" key="7">
    <source>
        <dbReference type="Proteomes" id="UP000182521"/>
    </source>
</evidence>
<dbReference type="Proteomes" id="UP000182521">
    <property type="component" value="Chromosome"/>
</dbReference>
<sequence length="376" mass="42485">MISFNKPPVTGIEEKYILEAIQSPKISGDGGFTKKCSQWFEANLSCPKALLTTSCTHALEMAAILIDVQKGDEIIMPSYTFVSTANAFVLRGAKIVFVDIRPDTMNIDETKIEAAITNKTKAIVPVHYAGVACEMDTIMGLANRYNLFVVEDAAQGMMSTYKGKALGTIGHIGAYSFHETKNYTSAGEGGLLIVNDDRFVQRAEIIREKGTNRSQFFRGMVDKYSWVDIGSSYLMNDVSAAYLWAQLENAKLINDNRLVSWQYYYQLLKPLENIGKIELEKVPNSCIHNGHMFYIKVRNLKMRSNLIKHLKKNGINAAFHYIPLHSSKYGILHTRFHGDDMCTTGNSERLVRLPMYYGLKKEDISYICRVVNEYFN</sequence>
<evidence type="ECO:0000256" key="5">
    <source>
        <dbReference type="RuleBase" id="RU004508"/>
    </source>
</evidence>
<dbReference type="FunFam" id="3.40.640.10:FF:000037">
    <property type="entry name" value="dTDP-4-amino-4,6-dideoxygalactose transaminase"/>
    <property type="match status" value="1"/>
</dbReference>
<evidence type="ECO:0000256" key="3">
    <source>
        <dbReference type="PIRSR" id="PIRSR000390-1"/>
    </source>
</evidence>
<dbReference type="PANTHER" id="PTHR30244">
    <property type="entry name" value="TRANSAMINASE"/>
    <property type="match status" value="1"/>
</dbReference>
<dbReference type="PANTHER" id="PTHR30244:SF34">
    <property type="entry name" value="DTDP-4-AMINO-4,6-DIDEOXYGALACTOSE TRANSAMINASE"/>
    <property type="match status" value="1"/>
</dbReference>
<dbReference type="EMBL" id="CP009654">
    <property type="protein sequence ID" value="APC96813.1"/>
    <property type="molecule type" value="Genomic_DNA"/>
</dbReference>
<dbReference type="RefSeq" id="WP_071664606.1">
    <property type="nucleotide sequence ID" value="NZ_CP009654.1"/>
</dbReference>
<feature type="active site" description="Proton acceptor" evidence="3">
    <location>
        <position position="181"/>
    </location>
</feature>
<dbReference type="KEGG" id="frc:KX01_1751"/>
<proteinExistence type="inferred from homology"/>
<dbReference type="InterPro" id="IPR012749">
    <property type="entry name" value="WecE-like"/>
</dbReference>
<evidence type="ECO:0000313" key="6">
    <source>
        <dbReference type="EMBL" id="APC96813.1"/>
    </source>
</evidence>
<gene>
    <name evidence="6" type="primary">wecE</name>
    <name evidence="6" type="ORF">KX01_1751</name>
</gene>
<name>A0A1J0KSS2_9GAMM</name>
<keyword evidence="1 4" id="KW-0663">Pyridoxal phosphate</keyword>
<feature type="modified residue" description="N6-(pyridoxal phosphate)lysine" evidence="4">
    <location>
        <position position="181"/>
    </location>
</feature>
<dbReference type="InterPro" id="IPR015421">
    <property type="entry name" value="PyrdxlP-dep_Trfase_major"/>
</dbReference>
<protein>
    <submittedName>
        <fullName evidence="6">TDP-4-keto-6-deoxy-D-glucose transaminase family protein</fullName>
    </submittedName>
</protein>
<dbReference type="OrthoDB" id="9804264at2"/>
<dbReference type="NCBIfam" id="NF008687">
    <property type="entry name" value="PRK11706.1"/>
    <property type="match status" value="1"/>
</dbReference>
<dbReference type="Gene3D" id="3.40.640.10">
    <property type="entry name" value="Type I PLP-dependent aspartate aminotransferase-like (Major domain)"/>
    <property type="match status" value="1"/>
</dbReference>
<dbReference type="STRING" id="1542390.KX01_1751"/>
<dbReference type="Pfam" id="PF01041">
    <property type="entry name" value="DegT_DnrJ_EryC1"/>
    <property type="match status" value="1"/>
</dbReference>
<dbReference type="NCBIfam" id="TIGR02379">
    <property type="entry name" value="ECA_wecE"/>
    <property type="match status" value="1"/>
</dbReference>
<organism evidence="6 7">
    <name type="scientific">Francisella frigiditurris</name>
    <dbReference type="NCBI Taxonomy" id="1542390"/>
    <lineage>
        <taxon>Bacteria</taxon>
        <taxon>Pseudomonadati</taxon>
        <taxon>Pseudomonadota</taxon>
        <taxon>Gammaproteobacteria</taxon>
        <taxon>Thiotrichales</taxon>
        <taxon>Francisellaceae</taxon>
        <taxon>Francisella</taxon>
    </lineage>
</organism>
<evidence type="ECO:0000256" key="1">
    <source>
        <dbReference type="ARBA" id="ARBA00022898"/>
    </source>
</evidence>
<dbReference type="GO" id="GO:0030170">
    <property type="term" value="F:pyridoxal phosphate binding"/>
    <property type="evidence" value="ECO:0007669"/>
    <property type="project" value="TreeGrafter"/>
</dbReference>
<dbReference type="SUPFAM" id="SSF53383">
    <property type="entry name" value="PLP-dependent transferases"/>
    <property type="match status" value="1"/>
</dbReference>
<accession>A0A1J0KSS2</accession>
<dbReference type="CDD" id="cd00616">
    <property type="entry name" value="AHBA_syn"/>
    <property type="match status" value="1"/>
</dbReference>
<reference evidence="7" key="1">
    <citation type="submission" date="2014-10" db="EMBL/GenBank/DDBJ databases">
        <authorList>
            <person name="Kuske C.R."/>
            <person name="Challacombe J.F."/>
            <person name="Daligault H.E."/>
            <person name="Davenport K.W."/>
            <person name="Johnson S.L."/>
            <person name="Siddaramappa S."/>
            <person name="Petersen J.M."/>
        </authorList>
    </citation>
    <scope>NUCLEOTIDE SEQUENCE [LARGE SCALE GENOMIC DNA]</scope>
    <source>
        <strain evidence="7">CA97-1460</strain>
    </source>
</reference>
<dbReference type="InterPro" id="IPR015424">
    <property type="entry name" value="PyrdxlP-dep_Trfase"/>
</dbReference>
<dbReference type="PIRSF" id="PIRSF000390">
    <property type="entry name" value="PLP_StrS"/>
    <property type="match status" value="1"/>
</dbReference>
<evidence type="ECO:0000256" key="4">
    <source>
        <dbReference type="PIRSR" id="PIRSR000390-2"/>
    </source>
</evidence>
<dbReference type="InterPro" id="IPR000653">
    <property type="entry name" value="DegT/StrS_aminotransferase"/>
</dbReference>
<keyword evidence="7" id="KW-1185">Reference proteome</keyword>
<dbReference type="GO" id="GO:0000271">
    <property type="term" value="P:polysaccharide biosynthetic process"/>
    <property type="evidence" value="ECO:0007669"/>
    <property type="project" value="TreeGrafter"/>
</dbReference>
<evidence type="ECO:0000256" key="2">
    <source>
        <dbReference type="ARBA" id="ARBA00037999"/>
    </source>
</evidence>
<dbReference type="GO" id="GO:0019180">
    <property type="term" value="F:dTDP-4-amino-4,6-dideoxygalactose transaminase activity"/>
    <property type="evidence" value="ECO:0007669"/>
    <property type="project" value="TreeGrafter"/>
</dbReference>